<evidence type="ECO:0000313" key="3">
    <source>
        <dbReference type="Proteomes" id="UP001549076"/>
    </source>
</evidence>
<keyword evidence="1" id="KW-0472">Membrane</keyword>
<dbReference type="RefSeq" id="WP_354197235.1">
    <property type="nucleotide sequence ID" value="NZ_JBEPML010000013.1"/>
</dbReference>
<comment type="caution">
    <text evidence="2">The sequence shown here is derived from an EMBL/GenBank/DDBJ whole genome shotgun (WGS) entry which is preliminary data.</text>
</comment>
<organism evidence="2 3">
    <name type="scientific">Aquamicrobium terrae</name>
    <dbReference type="NCBI Taxonomy" id="1324945"/>
    <lineage>
        <taxon>Bacteria</taxon>
        <taxon>Pseudomonadati</taxon>
        <taxon>Pseudomonadota</taxon>
        <taxon>Alphaproteobacteria</taxon>
        <taxon>Hyphomicrobiales</taxon>
        <taxon>Phyllobacteriaceae</taxon>
        <taxon>Aquamicrobium</taxon>
    </lineage>
</organism>
<keyword evidence="1" id="KW-0812">Transmembrane</keyword>
<name>A0ABV2N2V2_9HYPH</name>
<proteinExistence type="predicted"/>
<reference evidence="2 3" key="1">
    <citation type="submission" date="2024-06" db="EMBL/GenBank/DDBJ databases">
        <title>Genomic Encyclopedia of Type Strains, Phase IV (KMG-IV): sequencing the most valuable type-strain genomes for metagenomic binning, comparative biology and taxonomic classification.</title>
        <authorList>
            <person name="Goeker M."/>
        </authorList>
    </citation>
    <scope>NUCLEOTIDE SEQUENCE [LARGE SCALE GENOMIC DNA]</scope>
    <source>
        <strain evidence="2 3">DSM 27865</strain>
    </source>
</reference>
<keyword evidence="3" id="KW-1185">Reference proteome</keyword>
<keyword evidence="1" id="KW-1133">Transmembrane helix</keyword>
<keyword evidence="2" id="KW-0282">Flagellum</keyword>
<gene>
    <name evidence="2" type="ORF">ABID37_003595</name>
</gene>
<accession>A0ABV2N2V2</accession>
<dbReference type="Proteomes" id="UP001549076">
    <property type="component" value="Unassembled WGS sequence"/>
</dbReference>
<feature type="transmembrane region" description="Helical" evidence="1">
    <location>
        <begin position="20"/>
        <end position="37"/>
    </location>
</feature>
<protein>
    <submittedName>
        <fullName evidence="2">Flagellar basal body-associated protein FliL</fullName>
    </submittedName>
</protein>
<sequence>MARIFPEQKAKQGRSGWRVLVILICGVVLALVAWGVAELVVPGDEAPTPTQTETAPAAQ</sequence>
<keyword evidence="2" id="KW-0966">Cell projection</keyword>
<evidence type="ECO:0000256" key="1">
    <source>
        <dbReference type="SAM" id="Phobius"/>
    </source>
</evidence>
<dbReference type="EMBL" id="JBEPML010000013">
    <property type="protein sequence ID" value="MET3793371.1"/>
    <property type="molecule type" value="Genomic_DNA"/>
</dbReference>
<evidence type="ECO:0000313" key="2">
    <source>
        <dbReference type="EMBL" id="MET3793371.1"/>
    </source>
</evidence>
<keyword evidence="2" id="KW-0969">Cilium</keyword>